<dbReference type="GO" id="GO:0000981">
    <property type="term" value="F:DNA-binding transcription factor activity, RNA polymerase II-specific"/>
    <property type="evidence" value="ECO:0007669"/>
    <property type="project" value="InterPro"/>
</dbReference>
<dbReference type="Pfam" id="PF04082">
    <property type="entry name" value="Fungal_trans"/>
    <property type="match status" value="1"/>
</dbReference>
<evidence type="ECO:0000256" key="2">
    <source>
        <dbReference type="ARBA" id="ARBA00022723"/>
    </source>
</evidence>
<dbReference type="SMART" id="SM00906">
    <property type="entry name" value="Fungal_trans"/>
    <property type="match status" value="1"/>
</dbReference>
<dbReference type="AlphaFoldDB" id="A0A9P8U089"/>
<dbReference type="SUPFAM" id="SSF57701">
    <property type="entry name" value="Zn2/Cys6 DNA-binding domain"/>
    <property type="match status" value="1"/>
</dbReference>
<feature type="coiled-coil region" evidence="4">
    <location>
        <begin position="477"/>
        <end position="504"/>
    </location>
</feature>
<dbReference type="InterPro" id="IPR050613">
    <property type="entry name" value="Sec_Metabolite_Reg"/>
</dbReference>
<feature type="domain" description="Zn(2)-C6 fungal-type" evidence="6">
    <location>
        <begin position="17"/>
        <end position="39"/>
    </location>
</feature>
<dbReference type="GO" id="GO:0008270">
    <property type="term" value="F:zinc ion binding"/>
    <property type="evidence" value="ECO:0007669"/>
    <property type="project" value="InterPro"/>
</dbReference>
<keyword evidence="3" id="KW-0539">Nucleus</keyword>
<dbReference type="GO" id="GO:0006351">
    <property type="term" value="P:DNA-templated transcription"/>
    <property type="evidence" value="ECO:0007669"/>
    <property type="project" value="InterPro"/>
</dbReference>
<name>A0A9P8U089_9HYPO</name>
<keyword evidence="2" id="KW-0479">Metal-binding</keyword>
<dbReference type="Proteomes" id="UP000827724">
    <property type="component" value="Unassembled WGS sequence"/>
</dbReference>
<reference evidence="7" key="1">
    <citation type="submission" date="2021-08" db="EMBL/GenBank/DDBJ databases">
        <title>Chromosome-Level Trichoderma cornu-damae using Hi-C Data.</title>
        <authorList>
            <person name="Kim C.S."/>
        </authorList>
    </citation>
    <scope>NUCLEOTIDE SEQUENCE</scope>
    <source>
        <strain evidence="7">KA19-0412C</strain>
    </source>
</reference>
<feature type="compositionally biased region" description="Pro residues" evidence="5">
    <location>
        <begin position="98"/>
        <end position="114"/>
    </location>
</feature>
<evidence type="ECO:0000256" key="1">
    <source>
        <dbReference type="ARBA" id="ARBA00004123"/>
    </source>
</evidence>
<evidence type="ECO:0000256" key="3">
    <source>
        <dbReference type="ARBA" id="ARBA00023242"/>
    </source>
</evidence>
<dbReference type="GO" id="GO:0005634">
    <property type="term" value="C:nucleus"/>
    <property type="evidence" value="ECO:0007669"/>
    <property type="project" value="UniProtKB-SubCell"/>
</dbReference>
<gene>
    <name evidence="7" type="ORF">Trco_001473</name>
</gene>
<dbReference type="EMBL" id="JAIWOZ010000001">
    <property type="protein sequence ID" value="KAH6611453.1"/>
    <property type="molecule type" value="Genomic_DNA"/>
</dbReference>
<comment type="caution">
    <text evidence="7">The sequence shown here is derived from an EMBL/GenBank/DDBJ whole genome shotgun (WGS) entry which is preliminary data.</text>
</comment>
<dbReference type="InterPro" id="IPR036864">
    <property type="entry name" value="Zn2-C6_fun-type_DNA-bd_sf"/>
</dbReference>
<dbReference type="PANTHER" id="PTHR31001:SF85">
    <property type="entry name" value="ZN(II)2CYS6 TRANSCRIPTION FACTOR (EUROFUNG)"/>
    <property type="match status" value="1"/>
</dbReference>
<dbReference type="InterPro" id="IPR007219">
    <property type="entry name" value="XnlR_reg_dom"/>
</dbReference>
<dbReference type="Pfam" id="PF00172">
    <property type="entry name" value="Zn_clus"/>
    <property type="match status" value="1"/>
</dbReference>
<dbReference type="SMART" id="SM00066">
    <property type="entry name" value="GAL4"/>
    <property type="match status" value="1"/>
</dbReference>
<protein>
    <submittedName>
        <fullName evidence="7">C6 zinc finger domain-containing</fullName>
    </submittedName>
</protein>
<dbReference type="InterPro" id="IPR001138">
    <property type="entry name" value="Zn2Cys6_DnaBD"/>
</dbReference>
<evidence type="ECO:0000259" key="6">
    <source>
        <dbReference type="PROSITE" id="PS50048"/>
    </source>
</evidence>
<keyword evidence="4" id="KW-0175">Coiled coil</keyword>
<evidence type="ECO:0000313" key="7">
    <source>
        <dbReference type="EMBL" id="KAH6611453.1"/>
    </source>
</evidence>
<dbReference type="OrthoDB" id="2269373at2759"/>
<dbReference type="Gene3D" id="4.10.240.10">
    <property type="entry name" value="Zn(2)-C6 fungal-type DNA-binding domain"/>
    <property type="match status" value="1"/>
</dbReference>
<keyword evidence="8" id="KW-1185">Reference proteome</keyword>
<feature type="region of interest" description="Disordered" evidence="5">
    <location>
        <begin position="43"/>
        <end position="76"/>
    </location>
</feature>
<sequence>MSSNASPGTHRQPRILACVLCQHRKIKCDRNSPCSNCIKVRDTSLSHPGPGSLRANVTCTPSTPAPARKRRRPNQDLQERLARCEELLKQYANGSVPIPAPPPPAQRPLPPLPATPSNSGVPPSEAPVATPASVDSAQSRNPGALMVKEDGNVRFMDSYIWASVYDELQKMRDIVETDDPEDSSLLGSDELTPDNNADLLLCTDVSNTNTEDLQPDPIHIFRLWQLYLDRVNPLFKVIHVPTMQPYVMEAATNMSTLPLHYQALLFSIFAMASVSMTSVECIQTVGMSREAAIQRFNTGTKSTLIKFSFLKNHNMTALQALVLYLLSLEGRHDRHAQWVVSGVILRIAQKMGYHRDGSHLNLTAFETEMRRRIWWHIMMLDAKCGMISGLSQTWTTGNWDTKRPLNLNDADLFPGSTEPVAERDGPTEMAFIMVIGEMFRFKIEADGSNESRAFEAAVMGQTLDDIADPENDNKAIFDKFRKMAEELETRLLELEKNVVDVRAGNAHAAAIAIRPMLTHRLAEMLVPMQEQPEWGTEIFGPKDNFFKVLLMMLEHKTEAHEQMVAAGFQWFMRMHFQLDVFAVFTGLLHDRPMGNLSDRAWEVMRKIYFNHPDFSDMTIKQHVAQAQFVLKAWRAREAAYAKSGQRIDTPDFVNRLRDLVPCNDSRSSCHASVTSPATATPQQQPLGGLNQFLGGYLDVSTVNWEMFGEFLPNSGEQLSAAMFDGYTLGNLNMGNLR</sequence>
<evidence type="ECO:0000256" key="5">
    <source>
        <dbReference type="SAM" id="MobiDB-lite"/>
    </source>
</evidence>
<accession>A0A9P8U089</accession>
<dbReference type="CDD" id="cd12148">
    <property type="entry name" value="fungal_TF_MHR"/>
    <property type="match status" value="1"/>
</dbReference>
<dbReference type="GO" id="GO:0003677">
    <property type="term" value="F:DNA binding"/>
    <property type="evidence" value="ECO:0007669"/>
    <property type="project" value="InterPro"/>
</dbReference>
<evidence type="ECO:0000256" key="4">
    <source>
        <dbReference type="SAM" id="Coils"/>
    </source>
</evidence>
<dbReference type="PANTHER" id="PTHR31001">
    <property type="entry name" value="UNCHARACTERIZED TRANSCRIPTIONAL REGULATORY PROTEIN"/>
    <property type="match status" value="1"/>
</dbReference>
<dbReference type="CDD" id="cd00067">
    <property type="entry name" value="GAL4"/>
    <property type="match status" value="1"/>
</dbReference>
<dbReference type="PROSITE" id="PS50048">
    <property type="entry name" value="ZN2_CY6_FUNGAL_2"/>
    <property type="match status" value="1"/>
</dbReference>
<feature type="region of interest" description="Disordered" evidence="5">
    <location>
        <begin position="93"/>
        <end position="139"/>
    </location>
</feature>
<comment type="subcellular location">
    <subcellularLocation>
        <location evidence="1">Nucleus</location>
    </subcellularLocation>
</comment>
<evidence type="ECO:0000313" key="8">
    <source>
        <dbReference type="Proteomes" id="UP000827724"/>
    </source>
</evidence>
<proteinExistence type="predicted"/>
<organism evidence="7 8">
    <name type="scientific">Trichoderma cornu-damae</name>
    <dbReference type="NCBI Taxonomy" id="654480"/>
    <lineage>
        <taxon>Eukaryota</taxon>
        <taxon>Fungi</taxon>
        <taxon>Dikarya</taxon>
        <taxon>Ascomycota</taxon>
        <taxon>Pezizomycotina</taxon>
        <taxon>Sordariomycetes</taxon>
        <taxon>Hypocreomycetidae</taxon>
        <taxon>Hypocreales</taxon>
        <taxon>Hypocreaceae</taxon>
        <taxon>Trichoderma</taxon>
    </lineage>
</organism>